<reference evidence="1 2" key="1">
    <citation type="journal article" date="2011" name="PLoS Pathog.">
        <title>Dynamic evolution of pathogenicity revealed by sequencing and comparative genomics of 19 Pseudomonas syringae isolates.</title>
        <authorList>
            <person name="Baltrus D.A."/>
            <person name="Nishimura M.T."/>
            <person name="Romanchuk A."/>
            <person name="Chang J.H."/>
            <person name="Mukhtar M.S."/>
            <person name="Cherkis K."/>
            <person name="Roach J."/>
            <person name="Grant S.R."/>
            <person name="Jones C.D."/>
            <person name="Dangl J.L."/>
        </authorList>
    </citation>
    <scope>NUCLEOTIDE SEQUENCE [LARGE SCALE GENOMIC DNA]</scope>
    <source>
        <strain evidence="2">M301072PT</strain>
    </source>
</reference>
<name>F3G0E6_PSESX</name>
<evidence type="ECO:0008006" key="3">
    <source>
        <dbReference type="Google" id="ProtNLM"/>
    </source>
</evidence>
<feature type="non-terminal residue" evidence="1">
    <location>
        <position position="36"/>
    </location>
</feature>
<accession>F3G0E6</accession>
<dbReference type="EMBL" id="AEAH01004232">
    <property type="protein sequence ID" value="EGH35938.1"/>
    <property type="molecule type" value="Genomic_DNA"/>
</dbReference>
<gene>
    <name evidence="1" type="ORF">PSYJA_45576</name>
</gene>
<sequence>ICIMPGQERHQRMVDFNATEFDYPLEQTLHGLFEAQ</sequence>
<protein>
    <recommendedName>
        <fullName evidence="3">Amino acid adenylation</fullName>
    </recommendedName>
</protein>
<organism evidence="1 2">
    <name type="scientific">Pseudomonas syringae pv. japonica str. M301072</name>
    <dbReference type="NCBI Taxonomy" id="629262"/>
    <lineage>
        <taxon>Bacteria</taxon>
        <taxon>Pseudomonadati</taxon>
        <taxon>Pseudomonadota</taxon>
        <taxon>Gammaproteobacteria</taxon>
        <taxon>Pseudomonadales</taxon>
        <taxon>Pseudomonadaceae</taxon>
        <taxon>Pseudomonas</taxon>
        <taxon>Pseudomonas syringae</taxon>
    </lineage>
</organism>
<proteinExistence type="predicted"/>
<dbReference type="Proteomes" id="UP000004471">
    <property type="component" value="Unassembled WGS sequence"/>
</dbReference>
<dbReference type="AlphaFoldDB" id="F3G0E6"/>
<evidence type="ECO:0000313" key="2">
    <source>
        <dbReference type="Proteomes" id="UP000004471"/>
    </source>
</evidence>
<feature type="non-terminal residue" evidence="1">
    <location>
        <position position="1"/>
    </location>
</feature>
<evidence type="ECO:0000313" key="1">
    <source>
        <dbReference type="EMBL" id="EGH35938.1"/>
    </source>
</evidence>
<comment type="caution">
    <text evidence="1">The sequence shown here is derived from an EMBL/GenBank/DDBJ whole genome shotgun (WGS) entry which is preliminary data.</text>
</comment>